<evidence type="ECO:0000313" key="2">
    <source>
        <dbReference type="Proteomes" id="UP001176940"/>
    </source>
</evidence>
<dbReference type="Proteomes" id="UP001176940">
    <property type="component" value="Unassembled WGS sequence"/>
</dbReference>
<dbReference type="EMBL" id="CAUEEQ010000503">
    <property type="protein sequence ID" value="CAJ0917104.1"/>
    <property type="molecule type" value="Genomic_DNA"/>
</dbReference>
<protein>
    <submittedName>
        <fullName evidence="1">Uncharacterized protein</fullName>
    </submittedName>
</protein>
<dbReference type="SMART" id="SM00798">
    <property type="entry name" value="AICARFT_IMPCHas"/>
    <property type="match status" value="1"/>
</dbReference>
<comment type="caution">
    <text evidence="1">The sequence shown here is derived from an EMBL/GenBank/DDBJ whole genome shotgun (WGS) entry which is preliminary data.</text>
</comment>
<evidence type="ECO:0000313" key="1">
    <source>
        <dbReference type="EMBL" id="CAJ0917104.1"/>
    </source>
</evidence>
<keyword evidence="2" id="KW-1185">Reference proteome</keyword>
<reference evidence="1" key="1">
    <citation type="submission" date="2023-07" db="EMBL/GenBank/DDBJ databases">
        <authorList>
            <person name="Stuckert A."/>
        </authorList>
    </citation>
    <scope>NUCLEOTIDE SEQUENCE</scope>
</reference>
<name>A0ABN9KNF0_9NEOB</name>
<dbReference type="Gene3D" id="1.10.287.3160">
    <property type="match status" value="1"/>
</dbReference>
<dbReference type="InterPro" id="IPR016193">
    <property type="entry name" value="Cytidine_deaminase-like"/>
</dbReference>
<accession>A0ABN9KNF0</accession>
<dbReference type="InterPro" id="IPR024051">
    <property type="entry name" value="AICAR_Tfase_dup_dom_sf"/>
</dbReference>
<dbReference type="PANTHER" id="PTHR11692:SF0">
    <property type="entry name" value="BIFUNCTIONAL PURINE BIOSYNTHESIS PROTEIN ATIC"/>
    <property type="match status" value="1"/>
</dbReference>
<dbReference type="PANTHER" id="PTHR11692">
    <property type="entry name" value="BIFUNCTIONAL PURINE BIOSYNTHESIS PROTEIN PURH"/>
    <property type="match status" value="1"/>
</dbReference>
<sequence>MVHDLFATLTPLSCAYARARGSDRMSSFGDFIAISDVCDVPTAKIISREVSDGIIAPGYDEEALKILSKKKNGNYCVLQMDSTYEPDNTEIRAIFGLQLEQRRNDAVVDGSLFSKILLQQRKKTKILAHKRAQKSGPGPVPHPLAYQSLSVGGDEDVHHSSVDVSFPSEFEEIMARERENPTRRFQRGKRLGVLYPFSSELTANWIASPSVDPPVSRLSTNTVLPLSSGASLKDSNDRVIESFAK</sequence>
<dbReference type="SUPFAM" id="SSF53927">
    <property type="entry name" value="Cytidine deaminase-like"/>
    <property type="match status" value="1"/>
</dbReference>
<gene>
    <name evidence="1" type="ORF">RIMI_LOCUS431951</name>
</gene>
<organism evidence="1 2">
    <name type="scientific">Ranitomeya imitator</name>
    <name type="common">mimic poison frog</name>
    <dbReference type="NCBI Taxonomy" id="111125"/>
    <lineage>
        <taxon>Eukaryota</taxon>
        <taxon>Metazoa</taxon>
        <taxon>Chordata</taxon>
        <taxon>Craniata</taxon>
        <taxon>Vertebrata</taxon>
        <taxon>Euteleostomi</taxon>
        <taxon>Amphibia</taxon>
        <taxon>Batrachia</taxon>
        <taxon>Anura</taxon>
        <taxon>Neobatrachia</taxon>
        <taxon>Hyloidea</taxon>
        <taxon>Dendrobatidae</taxon>
        <taxon>Dendrobatinae</taxon>
        <taxon>Ranitomeya</taxon>
    </lineage>
</organism>
<dbReference type="Gene3D" id="3.40.140.20">
    <property type="match status" value="1"/>
</dbReference>
<dbReference type="InterPro" id="IPR002695">
    <property type="entry name" value="PurH-like"/>
</dbReference>
<dbReference type="Pfam" id="PF01808">
    <property type="entry name" value="AICARFT_IMPCHas"/>
    <property type="match status" value="1"/>
</dbReference>
<proteinExistence type="predicted"/>